<dbReference type="Gramene" id="TraesLAC2A03G00592530.1">
    <property type="protein sequence ID" value="TraesLAC2A03G00592530.1"/>
    <property type="gene ID" value="TraesLAC2A03G00592530"/>
</dbReference>
<reference evidence="2" key="2">
    <citation type="submission" date="2018-10" db="UniProtKB">
        <authorList>
            <consortium name="EnsemblPlants"/>
        </authorList>
    </citation>
    <scope>IDENTIFICATION</scope>
</reference>
<dbReference type="Gramene" id="TraesCS2A03G0066100.1">
    <property type="protein sequence ID" value="TraesCS2A03G0066100.1.CDS"/>
    <property type="gene ID" value="TraesCS2A03G0066100"/>
</dbReference>
<sequence>MDRSIWRNAGPWMADPSVVLPPVVFPLSGPPVCATLGDPSRPGCLRSVYDQATAATYIELSYVVLRATTPAEKFYLEPSKKHDGLLHVRCSDGDKYWVAQQLRAPGGGGSTWFICATADEPEEDLTKPSCTLFDFRPDSTTKRTARFFHSQQKKYACMLSVSGPGKAYLQLRDNLEADSSNMSLFSVRRLSHDKELPKYVVFKGDNGKYLTAHETSVDIFLVFSSSDIADPTVIQETYTDEYGVVYIKQVASKVYWRRGLEGGHAVNWMMADIGSRDYGMVDCLFKVVIKDDNYIAVLSHGNGKFCRRVTIDDKIDYFHASSDDGNTKEATFQIEEPVRSREIYDVEYRVGGKKTSTNKNVSRTLVLATNRTHETHNAQTTIELYDRIESTWDAKLTLDVGIKAKLSAGLPFLMEGDVESHLDFHGEYNWGETKIQETKRSIEYSYPVPPMTKVTCSIFSREDVVDVPFSYMQKDVLLSGEVVPPRQLHDGVYRGAKSTDVDIDTSEEKIT</sequence>
<dbReference type="InterPro" id="IPR008998">
    <property type="entry name" value="Agglutinin"/>
</dbReference>
<dbReference type="SMR" id="A0A3B6AQE1"/>
<dbReference type="Gramene" id="TraesARI2A03G00595170.2">
    <property type="protein sequence ID" value="TraesARI2A03G00595170.2"/>
    <property type="gene ID" value="TraesARI2A03G00595170"/>
</dbReference>
<dbReference type="PANTHER" id="PTHR39244:SF5">
    <property type="entry name" value="NATTERIN-3-LIKE"/>
    <property type="match status" value="1"/>
</dbReference>
<gene>
    <name evidence="2" type="primary">LOC123187037</name>
</gene>
<dbReference type="AlphaFoldDB" id="A0A3B6AQE1"/>
<dbReference type="Gramene" id="TraesNOR2A03G00596170.1">
    <property type="protein sequence ID" value="TraesNOR2A03G00596170.1"/>
    <property type="gene ID" value="TraesNOR2A03G00596170"/>
</dbReference>
<protein>
    <recommendedName>
        <fullName evidence="1">Agglutinin domain-containing protein</fullName>
    </recommendedName>
</protein>
<dbReference type="PANTHER" id="PTHR39244">
    <property type="entry name" value="NATTERIN-4"/>
    <property type="match status" value="1"/>
</dbReference>
<dbReference type="SUPFAM" id="SSF56973">
    <property type="entry name" value="Aerolisin/ETX pore-forming domain"/>
    <property type="match status" value="1"/>
</dbReference>
<dbReference type="Gramene" id="TraesJUL2A03G00591670.3">
    <property type="protein sequence ID" value="TraesJUL2A03G00591670.3"/>
    <property type="gene ID" value="TraesJUL2A03G00591670"/>
</dbReference>
<dbReference type="CDD" id="cd00257">
    <property type="entry name" value="beta-trefoil_FSCN-like"/>
    <property type="match status" value="1"/>
</dbReference>
<dbReference type="Gene3D" id="2.80.10.50">
    <property type="match status" value="2"/>
</dbReference>
<dbReference type="Gene3D" id="2.170.15.10">
    <property type="entry name" value="Proaerolysin, chain A, domain 3"/>
    <property type="match status" value="1"/>
</dbReference>
<dbReference type="CDD" id="cd20216">
    <property type="entry name" value="PFM_HFR-2-like"/>
    <property type="match status" value="1"/>
</dbReference>
<dbReference type="InterPro" id="IPR036242">
    <property type="entry name" value="Agglutinin_dom_sf"/>
</dbReference>
<evidence type="ECO:0000259" key="1">
    <source>
        <dbReference type="SMART" id="SM00791"/>
    </source>
</evidence>
<dbReference type="Gramene" id="TraesLDM2A03G00590800.1">
    <property type="protein sequence ID" value="TraesLDM2A03G00590800.1"/>
    <property type="gene ID" value="TraesLDM2A03G00590800"/>
</dbReference>
<proteinExistence type="predicted"/>
<dbReference type="RefSeq" id="XP_044454727.1">
    <property type="nucleotide sequence ID" value="XM_044598792.1"/>
</dbReference>
<dbReference type="OrthoDB" id="687775at2759"/>
<evidence type="ECO:0000313" key="2">
    <source>
        <dbReference type="EnsemblPlants" id="TraesCS2A02G033400.2"/>
    </source>
</evidence>
<dbReference type="GeneID" id="123187037"/>
<keyword evidence="3" id="KW-1185">Reference proteome</keyword>
<reference evidence="2" key="1">
    <citation type="submission" date="2018-08" db="EMBL/GenBank/DDBJ databases">
        <authorList>
            <person name="Rossello M."/>
        </authorList>
    </citation>
    <scope>NUCLEOTIDE SEQUENCE [LARGE SCALE GENOMIC DNA]</scope>
    <source>
        <strain evidence="2">cv. Chinese Spring</strain>
    </source>
</reference>
<dbReference type="EnsemblPlants" id="TraesCS2A02G033400.2">
    <property type="protein sequence ID" value="TraesCS2A02G033400.2"/>
    <property type="gene ID" value="TraesCS2A02G033400"/>
</dbReference>
<organism evidence="2">
    <name type="scientific">Triticum aestivum</name>
    <name type="common">Wheat</name>
    <dbReference type="NCBI Taxonomy" id="4565"/>
    <lineage>
        <taxon>Eukaryota</taxon>
        <taxon>Viridiplantae</taxon>
        <taxon>Streptophyta</taxon>
        <taxon>Embryophyta</taxon>
        <taxon>Tracheophyta</taxon>
        <taxon>Spermatophyta</taxon>
        <taxon>Magnoliopsida</taxon>
        <taxon>Liliopsida</taxon>
        <taxon>Poales</taxon>
        <taxon>Poaceae</taxon>
        <taxon>BOP clade</taxon>
        <taxon>Pooideae</taxon>
        <taxon>Triticodae</taxon>
        <taxon>Triticeae</taxon>
        <taxon>Triticinae</taxon>
        <taxon>Triticum</taxon>
    </lineage>
</organism>
<name>A0A3B6AQE1_WHEAT</name>
<dbReference type="Pfam" id="PF07468">
    <property type="entry name" value="Agglutinin"/>
    <property type="match status" value="1"/>
</dbReference>
<dbReference type="OMA" id="NRFKLHP"/>
<feature type="domain" description="Agglutinin" evidence="1">
    <location>
        <begin position="194"/>
        <end position="336"/>
    </location>
</feature>
<accession>A0A3B6AQE1</accession>
<dbReference type="InterPro" id="IPR053237">
    <property type="entry name" value="Natterin_C"/>
</dbReference>
<dbReference type="Proteomes" id="UP000019116">
    <property type="component" value="Chromosome 2A"/>
</dbReference>
<evidence type="ECO:0000313" key="3">
    <source>
        <dbReference type="Proteomes" id="UP000019116"/>
    </source>
</evidence>
<dbReference type="SMART" id="SM00791">
    <property type="entry name" value="Agglutinin"/>
    <property type="match status" value="1"/>
</dbReference>
<dbReference type="Gramene" id="TraesCS2A02G033400.2">
    <property type="protein sequence ID" value="TraesCS2A02G033400.2"/>
    <property type="gene ID" value="TraesCS2A02G033400"/>
</dbReference>
<dbReference type="SUPFAM" id="SSF50382">
    <property type="entry name" value="Agglutinin"/>
    <property type="match status" value="2"/>
</dbReference>